<dbReference type="AlphaFoldDB" id="A0AAP0KU78"/>
<comment type="caution">
    <text evidence="1">The sequence shown here is derived from an EMBL/GenBank/DDBJ whole genome shotgun (WGS) entry which is preliminary data.</text>
</comment>
<reference evidence="1 2" key="1">
    <citation type="submission" date="2024-01" db="EMBL/GenBank/DDBJ databases">
        <title>Genome assemblies of Stephania.</title>
        <authorList>
            <person name="Yang L."/>
        </authorList>
    </citation>
    <scope>NUCLEOTIDE SEQUENCE [LARGE SCALE GENOMIC DNA]</scope>
    <source>
        <strain evidence="1">JXDWG</strain>
        <tissue evidence="1">Leaf</tissue>
    </source>
</reference>
<evidence type="ECO:0008006" key="3">
    <source>
        <dbReference type="Google" id="ProtNLM"/>
    </source>
</evidence>
<evidence type="ECO:0000313" key="2">
    <source>
        <dbReference type="Proteomes" id="UP001419268"/>
    </source>
</evidence>
<dbReference type="Proteomes" id="UP001419268">
    <property type="component" value="Unassembled WGS sequence"/>
</dbReference>
<protein>
    <recommendedName>
        <fullName evidence="3">Reverse transcriptase domain-containing protein</fullName>
    </recommendedName>
</protein>
<gene>
    <name evidence="1" type="ORF">Scep_003908</name>
</gene>
<sequence>MMIIYKKMICKQYILPICLYYSSYVDDSNIVKKHDDIVISFEYLKNVFKMKELGKIRLSLDLEIKYFPSKIVVHHIIYFTQKGKFGFAKVSCKTIRCSTHINMRRSIKKS</sequence>
<name>A0AAP0KU78_9MAGN</name>
<evidence type="ECO:0000313" key="1">
    <source>
        <dbReference type="EMBL" id="KAK9157334.1"/>
    </source>
</evidence>
<organism evidence="1 2">
    <name type="scientific">Stephania cephalantha</name>
    <dbReference type="NCBI Taxonomy" id="152367"/>
    <lineage>
        <taxon>Eukaryota</taxon>
        <taxon>Viridiplantae</taxon>
        <taxon>Streptophyta</taxon>
        <taxon>Embryophyta</taxon>
        <taxon>Tracheophyta</taxon>
        <taxon>Spermatophyta</taxon>
        <taxon>Magnoliopsida</taxon>
        <taxon>Ranunculales</taxon>
        <taxon>Menispermaceae</taxon>
        <taxon>Menispermoideae</taxon>
        <taxon>Cissampelideae</taxon>
        <taxon>Stephania</taxon>
    </lineage>
</organism>
<accession>A0AAP0KU78</accession>
<keyword evidence="2" id="KW-1185">Reference proteome</keyword>
<proteinExistence type="predicted"/>
<dbReference type="EMBL" id="JBBNAG010000002">
    <property type="protein sequence ID" value="KAK9157334.1"/>
    <property type="molecule type" value="Genomic_DNA"/>
</dbReference>